<feature type="compositionally biased region" description="Low complexity" evidence="4">
    <location>
        <begin position="962"/>
        <end position="984"/>
    </location>
</feature>
<organism evidence="6 7">
    <name type="scientific">Ceriporiopsis subvermispora (strain B)</name>
    <name type="common">White-rot fungus</name>
    <name type="synonym">Gelatoporia subvermispora</name>
    <dbReference type="NCBI Taxonomy" id="914234"/>
    <lineage>
        <taxon>Eukaryota</taxon>
        <taxon>Fungi</taxon>
        <taxon>Dikarya</taxon>
        <taxon>Basidiomycota</taxon>
        <taxon>Agaricomycotina</taxon>
        <taxon>Agaricomycetes</taxon>
        <taxon>Polyporales</taxon>
        <taxon>Gelatoporiaceae</taxon>
        <taxon>Gelatoporia</taxon>
    </lineage>
</organism>
<evidence type="ECO:0000256" key="3">
    <source>
        <dbReference type="PROSITE-ProRule" id="PRU00176"/>
    </source>
</evidence>
<feature type="region of interest" description="Disordered" evidence="4">
    <location>
        <begin position="1124"/>
        <end position="1149"/>
    </location>
</feature>
<dbReference type="PANTHER" id="PTHR24012">
    <property type="entry name" value="RNA BINDING PROTEIN"/>
    <property type="match status" value="1"/>
</dbReference>
<feature type="compositionally biased region" description="Polar residues" evidence="4">
    <location>
        <begin position="985"/>
        <end position="1002"/>
    </location>
</feature>
<feature type="region of interest" description="Disordered" evidence="4">
    <location>
        <begin position="954"/>
        <end position="1043"/>
    </location>
</feature>
<evidence type="ECO:0000256" key="2">
    <source>
        <dbReference type="ARBA" id="ARBA00022884"/>
    </source>
</evidence>
<dbReference type="Pfam" id="PF00076">
    <property type="entry name" value="RRM_1"/>
    <property type="match status" value="2"/>
</dbReference>
<feature type="compositionally biased region" description="Basic and acidic residues" evidence="4">
    <location>
        <begin position="1137"/>
        <end position="1149"/>
    </location>
</feature>
<evidence type="ECO:0000256" key="4">
    <source>
        <dbReference type="SAM" id="MobiDB-lite"/>
    </source>
</evidence>
<feature type="region of interest" description="Disordered" evidence="4">
    <location>
        <begin position="89"/>
        <end position="160"/>
    </location>
</feature>
<accession>M2QCR6</accession>
<sequence>MSSSPIVQTLTQTAPPAHGTAGSSDTPMDALASAIATTTISQRAEPGGSALASAGFAPSSSPTSGASIGAPGPIQSTSFASVADSSHNTFSSTAIAPDPPENIIYTSSQSSQTLSLASPQDESASPTPTAATFAPSARTNSSPVSSTSVSSTSSTSTLSVNAPQFQSRLNDAPIDIHGLVTPPHNASPAFAQNGLGATAPGASAIEHVQTRVHVPGSNLSLPYTLPPASQLPDAPQVQAQVPSVTHEQPQTRPQAQAPATLSTFAEAQPQPQPQPQGGGDHIDVRTPNVYINGLPPNFAEEQLLAMTREFGEVISVRTFTRHVSDRPSGYGFVLFETVEAAEKCIETLRKYRNLHPSFSKQIHKIPGTPYASATTLPALTPADSFKARMEQLRDLSSTNLYIEGLPLSIDEPTLSALVRPYRIMSSRFFQTRLSSPPRIIAFVRLETRTAAEEVIERLHGRMVRGWNDTGCRISVRFADTSEQRELRRMERLTREGENSPSRITMAQAALLNLKGTQLHSPQQVAAAALPSPNFGLLPGALGGAARVSPELGQLAARAAAAGIPFPAQGRTSMLGSATAPELAALLDAQALSRRGVGVRAVQDGLAQMQMQLAMGLEGAQLGAMGFEGAQQLAMGLDAQQLAMGLEGAGLENGQAQMQLGMGLDAGQVSAPTGRAHGGFTAVERLLLQAHVQRQQQLGMGAHGRNQQQLGGGAHGRNEHQLGGGSHGRDGQQLGASTHSQNGQHLGVSIHGQNAAGSRGVERREGNRRLLDVLPPMSEDDFHSTAAGARRQQTQTLANGHGHGAGQQTLANGNGHGAVGSGLGGKTRQVQEVEQPERSVPVHRQSHQRNQTHALQARADAEAHMQMQALHMRATTLPSQYLAGRPGAQAFGGEVLYGTGVRGSARDGGDGSNSSIGIGIGSQKVNSNVVGGSGDGVSSNSDYVHGNMNSTGSYSNMNLNSIGHGNMNSTGNTNTNGHGNSIGTNQLSSGQQAHNQYHANSGNVDVGSHNSHSHSSRVERASANANGGPHNDAGAHNGAATQASTAPAIHANASGLFGDKSILGGAGSNIAKAAATEVAGGSRDEEVSPLVSPALTYSARTPVTLSPATPFSGFFPHAGETFEGPPMAKGGVAQEGGVQERFEQEKRVVG</sequence>
<evidence type="ECO:0000259" key="5">
    <source>
        <dbReference type="PROSITE" id="PS50102"/>
    </source>
</evidence>
<feature type="region of interest" description="Disordered" evidence="4">
    <location>
        <begin position="697"/>
        <end position="763"/>
    </location>
</feature>
<evidence type="ECO:0000313" key="6">
    <source>
        <dbReference type="EMBL" id="EMD34808.1"/>
    </source>
</evidence>
<dbReference type="HOGENOM" id="CLU_008696_0_0_1"/>
<feature type="compositionally biased region" description="Polar residues" evidence="4">
    <location>
        <begin position="1"/>
        <end position="14"/>
    </location>
</feature>
<feature type="compositionally biased region" description="Low complexity" evidence="4">
    <location>
        <begin position="123"/>
        <end position="160"/>
    </location>
</feature>
<dbReference type="InterPro" id="IPR000504">
    <property type="entry name" value="RRM_dom"/>
</dbReference>
<dbReference type="InterPro" id="IPR012677">
    <property type="entry name" value="Nucleotide-bd_a/b_plait_sf"/>
</dbReference>
<dbReference type="STRING" id="914234.M2QCR6"/>
<evidence type="ECO:0000256" key="1">
    <source>
        <dbReference type="ARBA" id="ARBA00022737"/>
    </source>
</evidence>
<dbReference type="PROSITE" id="PS50102">
    <property type="entry name" value="RRM"/>
    <property type="match status" value="2"/>
</dbReference>
<feature type="compositionally biased region" description="Low complexity" evidence="4">
    <location>
        <begin position="32"/>
        <end position="41"/>
    </location>
</feature>
<dbReference type="AlphaFoldDB" id="M2QCR6"/>
<feature type="domain" description="RRM" evidence="5">
    <location>
        <begin position="287"/>
        <end position="361"/>
    </location>
</feature>
<dbReference type="SMART" id="SM00360">
    <property type="entry name" value="RRM"/>
    <property type="match status" value="2"/>
</dbReference>
<feature type="region of interest" description="Disordered" evidence="4">
    <location>
        <begin position="1"/>
        <end position="72"/>
    </location>
</feature>
<dbReference type="InterPro" id="IPR035979">
    <property type="entry name" value="RBD_domain_sf"/>
</dbReference>
<proteinExistence type="predicted"/>
<feature type="compositionally biased region" description="Low complexity" evidence="4">
    <location>
        <begin position="106"/>
        <end position="116"/>
    </location>
</feature>
<dbReference type="GO" id="GO:0003723">
    <property type="term" value="F:RNA binding"/>
    <property type="evidence" value="ECO:0007669"/>
    <property type="project" value="UniProtKB-UniRule"/>
</dbReference>
<name>M2QCR6_CERS8</name>
<dbReference type="EMBL" id="KB445802">
    <property type="protein sequence ID" value="EMD34808.1"/>
    <property type="molecule type" value="Genomic_DNA"/>
</dbReference>
<keyword evidence="7" id="KW-1185">Reference proteome</keyword>
<keyword evidence="1" id="KW-0677">Repeat</keyword>
<dbReference type="Proteomes" id="UP000016930">
    <property type="component" value="Unassembled WGS sequence"/>
</dbReference>
<dbReference type="OrthoDB" id="271725at2759"/>
<evidence type="ECO:0000313" key="7">
    <source>
        <dbReference type="Proteomes" id="UP000016930"/>
    </source>
</evidence>
<reference evidence="6 7" key="1">
    <citation type="journal article" date="2012" name="Proc. Natl. Acad. Sci. U.S.A.">
        <title>Comparative genomics of Ceriporiopsis subvermispora and Phanerochaete chrysosporium provide insight into selective ligninolysis.</title>
        <authorList>
            <person name="Fernandez-Fueyo E."/>
            <person name="Ruiz-Duenas F.J."/>
            <person name="Ferreira P."/>
            <person name="Floudas D."/>
            <person name="Hibbett D.S."/>
            <person name="Canessa P."/>
            <person name="Larrondo L.F."/>
            <person name="James T.Y."/>
            <person name="Seelenfreund D."/>
            <person name="Lobos S."/>
            <person name="Polanco R."/>
            <person name="Tello M."/>
            <person name="Honda Y."/>
            <person name="Watanabe T."/>
            <person name="Watanabe T."/>
            <person name="Ryu J.S."/>
            <person name="Kubicek C.P."/>
            <person name="Schmoll M."/>
            <person name="Gaskell J."/>
            <person name="Hammel K.E."/>
            <person name="St John F.J."/>
            <person name="Vanden Wymelenberg A."/>
            <person name="Sabat G."/>
            <person name="Splinter BonDurant S."/>
            <person name="Syed K."/>
            <person name="Yadav J.S."/>
            <person name="Doddapaneni H."/>
            <person name="Subramanian V."/>
            <person name="Lavin J.L."/>
            <person name="Oguiza J.A."/>
            <person name="Perez G."/>
            <person name="Pisabarro A.G."/>
            <person name="Ramirez L."/>
            <person name="Santoyo F."/>
            <person name="Master E."/>
            <person name="Coutinho P.M."/>
            <person name="Henrissat B."/>
            <person name="Lombard V."/>
            <person name="Magnuson J.K."/>
            <person name="Kuees U."/>
            <person name="Hori C."/>
            <person name="Igarashi K."/>
            <person name="Samejima M."/>
            <person name="Held B.W."/>
            <person name="Barry K.W."/>
            <person name="LaButti K.M."/>
            <person name="Lapidus A."/>
            <person name="Lindquist E.A."/>
            <person name="Lucas S.M."/>
            <person name="Riley R."/>
            <person name="Salamov A.A."/>
            <person name="Hoffmeister D."/>
            <person name="Schwenk D."/>
            <person name="Hadar Y."/>
            <person name="Yarden O."/>
            <person name="de Vries R.P."/>
            <person name="Wiebenga A."/>
            <person name="Stenlid J."/>
            <person name="Eastwood D."/>
            <person name="Grigoriev I.V."/>
            <person name="Berka R.M."/>
            <person name="Blanchette R.A."/>
            <person name="Kersten P."/>
            <person name="Martinez A.T."/>
            <person name="Vicuna R."/>
            <person name="Cullen D."/>
        </authorList>
    </citation>
    <scope>NUCLEOTIDE SEQUENCE [LARGE SCALE GENOMIC DNA]</scope>
    <source>
        <strain evidence="6 7">B</strain>
    </source>
</reference>
<protein>
    <recommendedName>
        <fullName evidence="5">RRM domain-containing protein</fullName>
    </recommendedName>
</protein>
<dbReference type="Gene3D" id="3.30.70.330">
    <property type="match status" value="2"/>
</dbReference>
<feature type="compositionally biased region" description="Polar residues" evidence="4">
    <location>
        <begin position="733"/>
        <end position="743"/>
    </location>
</feature>
<feature type="domain" description="RRM" evidence="5">
    <location>
        <begin position="398"/>
        <end position="480"/>
    </location>
</feature>
<keyword evidence="2 3" id="KW-0694">RNA-binding</keyword>
<gene>
    <name evidence="6" type="ORF">CERSUDRAFT_116992</name>
</gene>
<dbReference type="SUPFAM" id="SSF54928">
    <property type="entry name" value="RNA-binding domain, RBD"/>
    <property type="match status" value="2"/>
</dbReference>